<keyword evidence="3" id="KW-0238">DNA-binding</keyword>
<reference evidence="7 8" key="1">
    <citation type="submission" date="2023-12" db="EMBL/GenBank/DDBJ databases">
        <title>A high-quality genome assembly for Dillenia turbinata (Dilleniales).</title>
        <authorList>
            <person name="Chanderbali A."/>
        </authorList>
    </citation>
    <scope>NUCLEOTIDE SEQUENCE [LARGE SCALE GENOMIC DNA]</scope>
    <source>
        <strain evidence="7">LSX21</strain>
        <tissue evidence="7">Leaf</tissue>
    </source>
</reference>
<keyword evidence="4" id="KW-0804">Transcription</keyword>
<evidence type="ECO:0000313" key="8">
    <source>
        <dbReference type="Proteomes" id="UP001370490"/>
    </source>
</evidence>
<evidence type="ECO:0000256" key="1">
    <source>
        <dbReference type="ARBA" id="ARBA00004123"/>
    </source>
</evidence>
<dbReference type="Proteomes" id="UP001370490">
    <property type="component" value="Unassembled WGS sequence"/>
</dbReference>
<evidence type="ECO:0000256" key="5">
    <source>
        <dbReference type="ARBA" id="ARBA00023242"/>
    </source>
</evidence>
<evidence type="ECO:0000256" key="3">
    <source>
        <dbReference type="ARBA" id="ARBA00023125"/>
    </source>
</evidence>
<evidence type="ECO:0000313" key="7">
    <source>
        <dbReference type="EMBL" id="KAK6916284.1"/>
    </source>
</evidence>
<comment type="caution">
    <text evidence="7">The sequence shown here is derived from an EMBL/GenBank/DDBJ whole genome shotgun (WGS) entry which is preliminary data.</text>
</comment>
<protein>
    <submittedName>
        <fullName evidence="7">Transcription factor, MADS-box</fullName>
    </submittedName>
</protein>
<keyword evidence="5" id="KW-0539">Nucleus</keyword>
<dbReference type="GO" id="GO:0005634">
    <property type="term" value="C:nucleus"/>
    <property type="evidence" value="ECO:0007669"/>
    <property type="project" value="UniProtKB-SubCell"/>
</dbReference>
<dbReference type="InterPro" id="IPR036879">
    <property type="entry name" value="TF_MADSbox_sf"/>
</dbReference>
<dbReference type="GO" id="GO:0000978">
    <property type="term" value="F:RNA polymerase II cis-regulatory region sequence-specific DNA binding"/>
    <property type="evidence" value="ECO:0007669"/>
    <property type="project" value="TreeGrafter"/>
</dbReference>
<dbReference type="InterPro" id="IPR002100">
    <property type="entry name" value="TF_MADSbox"/>
</dbReference>
<feature type="domain" description="MADS-box" evidence="6">
    <location>
        <begin position="1"/>
        <end position="43"/>
    </location>
</feature>
<name>A0AAN8ULG8_9MAGN</name>
<evidence type="ECO:0000259" key="6">
    <source>
        <dbReference type="PROSITE" id="PS50066"/>
    </source>
</evidence>
<dbReference type="Gene3D" id="3.40.1810.10">
    <property type="entry name" value="Transcription factor, MADS-box"/>
    <property type="match status" value="1"/>
</dbReference>
<evidence type="ECO:0000256" key="2">
    <source>
        <dbReference type="ARBA" id="ARBA00023015"/>
    </source>
</evidence>
<proteinExistence type="predicted"/>
<evidence type="ECO:0000256" key="4">
    <source>
        <dbReference type="ARBA" id="ARBA00023163"/>
    </source>
</evidence>
<dbReference type="CDD" id="cd00120">
    <property type="entry name" value="MADS"/>
    <property type="match status" value="1"/>
</dbReference>
<dbReference type="Pfam" id="PF00319">
    <property type="entry name" value="SRF-TF"/>
    <property type="match status" value="1"/>
</dbReference>
<dbReference type="GO" id="GO:0000981">
    <property type="term" value="F:DNA-binding transcription factor activity, RNA polymerase II-specific"/>
    <property type="evidence" value="ECO:0007669"/>
    <property type="project" value="TreeGrafter"/>
</dbReference>
<dbReference type="GO" id="GO:0046983">
    <property type="term" value="F:protein dimerization activity"/>
    <property type="evidence" value="ECO:0007669"/>
    <property type="project" value="InterPro"/>
</dbReference>
<dbReference type="PANTHER" id="PTHR11945:SF776">
    <property type="entry name" value="AGAMOUS-LIKE 50-RELATED"/>
    <property type="match status" value="1"/>
</dbReference>
<keyword evidence="8" id="KW-1185">Reference proteome</keyword>
<organism evidence="7 8">
    <name type="scientific">Dillenia turbinata</name>
    <dbReference type="NCBI Taxonomy" id="194707"/>
    <lineage>
        <taxon>Eukaryota</taxon>
        <taxon>Viridiplantae</taxon>
        <taxon>Streptophyta</taxon>
        <taxon>Embryophyta</taxon>
        <taxon>Tracheophyta</taxon>
        <taxon>Spermatophyta</taxon>
        <taxon>Magnoliopsida</taxon>
        <taxon>eudicotyledons</taxon>
        <taxon>Gunneridae</taxon>
        <taxon>Pentapetalae</taxon>
        <taxon>Dilleniales</taxon>
        <taxon>Dilleniaceae</taxon>
        <taxon>Dillenia</taxon>
    </lineage>
</organism>
<keyword evidence="2" id="KW-0805">Transcription regulation</keyword>
<dbReference type="AlphaFoldDB" id="A0AAN8ULG8"/>
<dbReference type="SMART" id="SM00432">
    <property type="entry name" value="MADS"/>
    <property type="match status" value="1"/>
</dbReference>
<comment type="subcellular location">
    <subcellularLocation>
        <location evidence="1">Nucleus</location>
    </subcellularLocation>
</comment>
<dbReference type="PROSITE" id="PS50066">
    <property type="entry name" value="MADS_BOX_2"/>
    <property type="match status" value="1"/>
</dbReference>
<sequence length="102" mass="11080">MEKQSNHQVTFSKCRSGLFKKASELCIMTGAEVEVVVFSPGKKTALDGLKKDVEKETEMQMVKAMNTLPYYAGMGVPCGIRSHDAGEGSIHNPNGYPFVLGP</sequence>
<accession>A0AAN8ULG8</accession>
<dbReference type="PANTHER" id="PTHR11945">
    <property type="entry name" value="MADS BOX PROTEIN"/>
    <property type="match status" value="1"/>
</dbReference>
<gene>
    <name evidence="7" type="ORF">RJ641_019145</name>
</gene>
<dbReference type="EMBL" id="JBAMMX010000024">
    <property type="protein sequence ID" value="KAK6916284.1"/>
    <property type="molecule type" value="Genomic_DNA"/>
</dbReference>
<dbReference type="SUPFAM" id="SSF55455">
    <property type="entry name" value="SRF-like"/>
    <property type="match status" value="1"/>
</dbReference>